<evidence type="ECO:0000313" key="2">
    <source>
        <dbReference type="Proteomes" id="UP000305095"/>
    </source>
</evidence>
<evidence type="ECO:0000313" key="1">
    <source>
        <dbReference type="EMBL" id="TKV78003.1"/>
    </source>
</evidence>
<dbReference type="RefSeq" id="WP_137481815.1">
    <property type="nucleotide sequence ID" value="NZ_SZZP01000019.1"/>
</dbReference>
<gene>
    <name evidence="1" type="ORF">FDV58_27775</name>
</gene>
<dbReference type="Proteomes" id="UP000305095">
    <property type="component" value="Unassembled WGS sequence"/>
</dbReference>
<organism evidence="1 2">
    <name type="scientific">Bradyrhizobium elkanii</name>
    <dbReference type="NCBI Taxonomy" id="29448"/>
    <lineage>
        <taxon>Bacteria</taxon>
        <taxon>Pseudomonadati</taxon>
        <taxon>Pseudomonadota</taxon>
        <taxon>Alphaproteobacteria</taxon>
        <taxon>Hyphomicrobiales</taxon>
        <taxon>Nitrobacteraceae</taxon>
        <taxon>Bradyrhizobium</taxon>
    </lineage>
</organism>
<protein>
    <submittedName>
        <fullName evidence="1">Uncharacterized protein</fullName>
    </submittedName>
</protein>
<comment type="caution">
    <text evidence="1">The sequence shown here is derived from an EMBL/GenBank/DDBJ whole genome shotgun (WGS) entry which is preliminary data.</text>
</comment>
<reference evidence="1 2" key="1">
    <citation type="submission" date="2019-05" db="EMBL/GenBank/DDBJ databases">
        <title>Draft Genome of Bradyrhizobium elkanii strain SEMIA 938, Used in Commercial Inoculants for Lupinus spp. in Brazil.</title>
        <authorList>
            <person name="Hungria M."/>
            <person name="Delamuta J.R.M."/>
            <person name="Ribeiro R.A."/>
            <person name="Nogueira M.A."/>
        </authorList>
    </citation>
    <scope>NUCLEOTIDE SEQUENCE [LARGE SCALE GENOMIC DNA]</scope>
    <source>
        <strain evidence="1 2">Semia 938</strain>
    </source>
</reference>
<dbReference type="AlphaFoldDB" id="A0A4U6RV43"/>
<dbReference type="EMBL" id="SZZP01000019">
    <property type="protein sequence ID" value="TKV78003.1"/>
    <property type="molecule type" value="Genomic_DNA"/>
</dbReference>
<accession>A0A4U6RV43</accession>
<proteinExistence type="predicted"/>
<name>A0A4U6RV43_BRAEL</name>
<sequence>MRSYSIRELLRAVRRLPATTPQADRLFKSGYDTHQDHWTAWLEQYDGPGYYGRSNWDRDARYVYQHLNCGPMMVWLNEAAGEDPALIERTIREMRRGGSRAQTEAKIVRQFLPWERAAWLLFRYRSYTIPELLRAVRRLPTTMPESDRLPKDSYASHKDQWIGWLEEYDGPGYYRRSNWNVDARTVYQRLNNGNMIVWLNEAAGESPAQIRLAIAKMQQGGPRKQTIAKISRSFLPWERTAWLLFNR</sequence>